<dbReference type="InterPro" id="IPR027417">
    <property type="entry name" value="P-loop_NTPase"/>
</dbReference>
<evidence type="ECO:0000256" key="2">
    <source>
        <dbReference type="ARBA" id="ARBA00022737"/>
    </source>
</evidence>
<dbReference type="PRINTS" id="PR00320">
    <property type="entry name" value="GPROTEINBRPT"/>
</dbReference>
<dbReference type="PROSITE" id="PS00678">
    <property type="entry name" value="WD_REPEATS_1"/>
    <property type="match status" value="3"/>
</dbReference>
<keyword evidence="2" id="KW-0677">Repeat</keyword>
<dbReference type="PROSITE" id="PS50294">
    <property type="entry name" value="WD_REPEATS_REGION"/>
    <property type="match status" value="4"/>
</dbReference>
<protein>
    <submittedName>
        <fullName evidence="7">WD40 repeat, subgroup</fullName>
    </submittedName>
</protein>
<evidence type="ECO:0000313" key="7">
    <source>
        <dbReference type="EMBL" id="ADP79829.1"/>
    </source>
</evidence>
<reference evidence="7 8" key="1">
    <citation type="submission" date="2010-10" db="EMBL/GenBank/DDBJ databases">
        <title>Complete sequence of Frankia sp. EuI1c.</title>
        <authorList>
            <consortium name="US DOE Joint Genome Institute"/>
            <person name="Lucas S."/>
            <person name="Copeland A."/>
            <person name="Lapidus A."/>
            <person name="Cheng J.-F."/>
            <person name="Bruce D."/>
            <person name="Goodwin L."/>
            <person name="Pitluck S."/>
            <person name="Chertkov O."/>
            <person name="Detter J.C."/>
            <person name="Han C."/>
            <person name="Tapia R."/>
            <person name="Land M."/>
            <person name="Hauser L."/>
            <person name="Jeffries C."/>
            <person name="Kyrpides N."/>
            <person name="Ivanova N."/>
            <person name="Mikhailova N."/>
            <person name="Beauchemin N."/>
            <person name="Sen A."/>
            <person name="Sur S.A."/>
            <person name="Gtari M."/>
            <person name="Wall L."/>
            <person name="Tisa L."/>
            <person name="Woyke T."/>
        </authorList>
    </citation>
    <scope>NUCLEOTIDE SEQUENCE [LARGE SCALE GENOMIC DNA]</scope>
    <source>
        <strain evidence="8">DSM 45817 / CECT 9037 / EuI1c</strain>
    </source>
</reference>
<dbReference type="InterPro" id="IPR020472">
    <property type="entry name" value="WD40_PAC1"/>
</dbReference>
<feature type="repeat" description="WD" evidence="3">
    <location>
        <begin position="1289"/>
        <end position="1320"/>
    </location>
</feature>
<dbReference type="OrthoDB" id="414967at2"/>
<dbReference type="GO" id="GO:0005829">
    <property type="term" value="C:cytosol"/>
    <property type="evidence" value="ECO:0007669"/>
    <property type="project" value="UniProtKB-ARBA"/>
</dbReference>
<evidence type="ECO:0000313" key="8">
    <source>
        <dbReference type="Proteomes" id="UP000002484"/>
    </source>
</evidence>
<dbReference type="SUPFAM" id="SSF50978">
    <property type="entry name" value="WD40 repeat-like"/>
    <property type="match status" value="1"/>
</dbReference>
<dbReference type="Gene3D" id="3.40.50.300">
    <property type="entry name" value="P-loop containing nucleotide triphosphate hydrolases"/>
    <property type="match status" value="1"/>
</dbReference>
<feature type="repeat" description="WD" evidence="3">
    <location>
        <begin position="848"/>
        <end position="879"/>
    </location>
</feature>
<feature type="repeat" description="WD" evidence="3">
    <location>
        <begin position="813"/>
        <end position="847"/>
    </location>
</feature>
<dbReference type="Pfam" id="PF00400">
    <property type="entry name" value="WD40"/>
    <property type="match status" value="11"/>
</dbReference>
<evidence type="ECO:0000259" key="5">
    <source>
        <dbReference type="Pfam" id="PF00931"/>
    </source>
</evidence>
<dbReference type="EMBL" id="CP002299">
    <property type="protein sequence ID" value="ADP79829.1"/>
    <property type="molecule type" value="Genomic_DNA"/>
</dbReference>
<accession>E3JBF7</accession>
<dbReference type="Pfam" id="PF13271">
    <property type="entry name" value="DUF4062"/>
    <property type="match status" value="1"/>
</dbReference>
<feature type="region of interest" description="Disordered" evidence="4">
    <location>
        <begin position="1231"/>
        <end position="1252"/>
    </location>
</feature>
<evidence type="ECO:0000259" key="6">
    <source>
        <dbReference type="Pfam" id="PF13271"/>
    </source>
</evidence>
<evidence type="ECO:0000256" key="3">
    <source>
        <dbReference type="PROSITE-ProRule" id="PRU00221"/>
    </source>
</evidence>
<dbReference type="InterPro" id="IPR011047">
    <property type="entry name" value="Quinoprotein_ADH-like_sf"/>
</dbReference>
<dbReference type="InterPro" id="IPR015943">
    <property type="entry name" value="WD40/YVTN_repeat-like_dom_sf"/>
</dbReference>
<feature type="repeat" description="WD" evidence="3">
    <location>
        <begin position="1056"/>
        <end position="1097"/>
    </location>
</feature>
<dbReference type="CDD" id="cd00200">
    <property type="entry name" value="WD40"/>
    <property type="match status" value="2"/>
</dbReference>
<dbReference type="PROSITE" id="PS50082">
    <property type="entry name" value="WD_REPEATS_2"/>
    <property type="match status" value="8"/>
</dbReference>
<dbReference type="InterPro" id="IPR025139">
    <property type="entry name" value="DUF4062"/>
</dbReference>
<dbReference type="InParanoid" id="E3JBF7"/>
<dbReference type="KEGG" id="fri:FraEuI1c_1773"/>
<dbReference type="GO" id="GO:0043531">
    <property type="term" value="F:ADP binding"/>
    <property type="evidence" value="ECO:0007669"/>
    <property type="project" value="InterPro"/>
</dbReference>
<sequence>MLPDRWGSSPERWRVGERRRVFLSHTGELRQYPRDLSFVAAAERAVARAGDVAVDMAYFGAHDEPPADFCVAQVRASDVYVGLIGFRYGSPTREQPDLSYTELEFEAATEAGIPRLVFLLADDAVVPIQEFSDLAYGDRQRGFRDELRDAGIITTTFRSPADLETAVLDALVKLRDRQREQAETAVGPVDSLLRPGGATVLVVGVGGPDQAPGPAAAGTGARRPWMVPSRHGKVVARPELTEQVLSRLLEPRGPGGARPAVVLRGVGGFGKTTLAAEVCRRPEIADAFPGGVLWVTLGESVGGATLADKINDLSEALSGVRPALADPEQAGFRLGELLGSPPRLLVVDDVWVRGQLAPFLQGGPGCVRLVTTRMRDLPSDAALSDRIEVAAMAEAEAERMLTLDLAAPGSALAVRADRAGALSPPAARTEPADAGSVSADTPATVAGLLPLDRTRQLLDATGRWPVLLRLVNRALVRMVRDGVPPARAADRVLRRLDRRGPTAFDVTRLEDRNQAVEATLSASVGLLTGDELDRYLELAIFPEDVDIPRYVLEAYWGATGDLSPDEVDDLCQELADLSLVLAYRRHPPALLLQDVLRSYLRVRVGEERLRELHGVLCDALRTRLLGAAGAGGQRLDGEDLDDGLGPVPPDSAAAASPVEPGGAAAWWRLPDGAGYVWTHLTAHLAGAGRADEALALVRDLRWTAAKLGRPGLGLVALDADLALARELAPADRAPRALRRMLRQTAHLFGPTEPPDALDAVLLSRLDGLPALAEPLARFAATVTGPRLANRWSLPDQPHPGLVRVLPGHYHSWVDACAIAPAGDWLASASSDGTVRLWEADTGAARATLAGHGAAVRACAIAPNGRWLVSGSEDGTARIWAATGGPARLELRGHVGSVRGVAVAPTGDWLATCGDDGTVRHWDAATGDPGPMITLAQVVRDVAIAPDGQLLAAACEDGQIRLFTADGVAAGRLSGHRGPVRRLATCAGPHWLASVGQDGTARRWDPAAGLAVASYDLGATGPASGCALSADGAWLAATASDGMVRLWETATGARHQLVGPSGTAAVCALAADGTWLVSAGRHGVLRIWDVRAADADVAPGGRDEGMRACVASHDGSWIVSVSEDSTAVQWDVATGEPGAALVGERLSPNRGSAVAPDDSWVAVPDRDGGVRLWEPATGTIRAVLSAPSEVRGYAVGPDGSWLVGACRDGVARMWDTQSGEWLASFVARDRSGPATASGLEHGEPPAPGQHGVDSHRGCVVAPDGSWVAVGGGQRDILVWDVATLEPLAELSGHTNEVLGLAAAPDGRFMISAGSDHTVRVWWTDGWRAGPVLDGHSHTVRAAAVSADGAFVASAGGDGSVRVWETTGWRCVALMRFDGAARDCAWLPDARGLVVAASGGLYLYDLVLD</sequence>
<name>E3JBF7_PSEI1</name>
<dbReference type="InterPro" id="IPR036388">
    <property type="entry name" value="WH-like_DNA-bd_sf"/>
</dbReference>
<feature type="repeat" description="WD" evidence="3">
    <location>
        <begin position="1182"/>
        <end position="1223"/>
    </location>
</feature>
<keyword evidence="8" id="KW-1185">Reference proteome</keyword>
<dbReference type="InterPro" id="IPR036322">
    <property type="entry name" value="WD40_repeat_dom_sf"/>
</dbReference>
<feature type="repeat" description="WD" evidence="3">
    <location>
        <begin position="890"/>
        <end position="926"/>
    </location>
</feature>
<dbReference type="eggNOG" id="COG2909">
    <property type="taxonomic scope" value="Bacteria"/>
</dbReference>
<dbReference type="SMART" id="SM00320">
    <property type="entry name" value="WD40"/>
    <property type="match status" value="14"/>
</dbReference>
<gene>
    <name evidence="7" type="ordered locus">FraEuI1c_1773</name>
</gene>
<dbReference type="InterPro" id="IPR019775">
    <property type="entry name" value="WD40_repeat_CS"/>
</dbReference>
<evidence type="ECO:0000256" key="1">
    <source>
        <dbReference type="ARBA" id="ARBA00022574"/>
    </source>
</evidence>
<organism evidence="7 8">
    <name type="scientific">Pseudofrankia inefficax (strain DSM 45817 / CECT 9037 / DDB 130130 / EuI1c)</name>
    <name type="common">Frankia inefficax</name>
    <dbReference type="NCBI Taxonomy" id="298654"/>
    <lineage>
        <taxon>Bacteria</taxon>
        <taxon>Bacillati</taxon>
        <taxon>Actinomycetota</taxon>
        <taxon>Actinomycetes</taxon>
        <taxon>Frankiales</taxon>
        <taxon>Frankiaceae</taxon>
        <taxon>Pseudofrankia</taxon>
    </lineage>
</organism>
<dbReference type="Gene3D" id="1.10.10.10">
    <property type="entry name" value="Winged helix-like DNA-binding domain superfamily/Winged helix DNA-binding domain"/>
    <property type="match status" value="1"/>
</dbReference>
<dbReference type="Gene3D" id="2.130.10.10">
    <property type="entry name" value="YVTN repeat-like/Quinoprotein amine dehydrogenase"/>
    <property type="match status" value="5"/>
</dbReference>
<dbReference type="Proteomes" id="UP000002484">
    <property type="component" value="Chromosome"/>
</dbReference>
<proteinExistence type="predicted"/>
<dbReference type="Pfam" id="PF00931">
    <property type="entry name" value="NB-ARC"/>
    <property type="match status" value="1"/>
</dbReference>
<evidence type="ECO:0000256" key="4">
    <source>
        <dbReference type="SAM" id="MobiDB-lite"/>
    </source>
</evidence>
<dbReference type="PANTHER" id="PTHR22847:SF637">
    <property type="entry name" value="WD REPEAT DOMAIN 5B"/>
    <property type="match status" value="1"/>
</dbReference>
<keyword evidence="1 3" id="KW-0853">WD repeat</keyword>
<dbReference type="InterPro" id="IPR002182">
    <property type="entry name" value="NB-ARC"/>
</dbReference>
<feature type="domain" description="NB-ARC" evidence="5">
    <location>
        <begin position="241"/>
        <end position="399"/>
    </location>
</feature>
<dbReference type="PANTHER" id="PTHR22847">
    <property type="entry name" value="WD40 REPEAT PROTEIN"/>
    <property type="match status" value="1"/>
</dbReference>
<dbReference type="HOGENOM" id="CLU_004080_1_0_11"/>
<dbReference type="SUPFAM" id="SSF52540">
    <property type="entry name" value="P-loop containing nucleoside triphosphate hydrolases"/>
    <property type="match status" value="1"/>
</dbReference>
<dbReference type="RefSeq" id="WP_013422948.1">
    <property type="nucleotide sequence ID" value="NC_014666.1"/>
</dbReference>
<feature type="region of interest" description="Disordered" evidence="4">
    <location>
        <begin position="635"/>
        <end position="655"/>
    </location>
</feature>
<dbReference type="SUPFAM" id="SSF50998">
    <property type="entry name" value="Quinoprotein alcohol dehydrogenase-like"/>
    <property type="match status" value="1"/>
</dbReference>
<feature type="repeat" description="WD" evidence="3">
    <location>
        <begin position="972"/>
        <end position="1013"/>
    </location>
</feature>
<feature type="domain" description="DUF4062" evidence="6">
    <location>
        <begin position="20"/>
        <end position="108"/>
    </location>
</feature>
<feature type="repeat" description="WD" evidence="3">
    <location>
        <begin position="1331"/>
        <end position="1363"/>
    </location>
</feature>
<dbReference type="STRING" id="298654.FraEuI1c_1773"/>
<dbReference type="InterPro" id="IPR001680">
    <property type="entry name" value="WD40_rpt"/>
</dbReference>
<dbReference type="eggNOG" id="COG2319">
    <property type="taxonomic scope" value="Bacteria"/>
</dbReference>